<name>A0A0D2LX14_HYPSF</name>
<dbReference type="GO" id="GO:0061817">
    <property type="term" value="P:endoplasmic reticulum-plasma membrane tethering"/>
    <property type="evidence" value="ECO:0007669"/>
    <property type="project" value="TreeGrafter"/>
</dbReference>
<evidence type="ECO:0000256" key="4">
    <source>
        <dbReference type="ARBA" id="ARBA00022989"/>
    </source>
</evidence>
<protein>
    <recommendedName>
        <fullName evidence="6">MSP domain-containing protein</fullName>
    </recommendedName>
</protein>
<evidence type="ECO:0000256" key="2">
    <source>
        <dbReference type="ARBA" id="ARBA00008932"/>
    </source>
</evidence>
<keyword evidence="3" id="KW-0812">Transmembrane</keyword>
<dbReference type="InterPro" id="IPR013783">
    <property type="entry name" value="Ig-like_fold"/>
</dbReference>
<keyword evidence="8" id="KW-1185">Reference proteome</keyword>
<dbReference type="PROSITE" id="PS50202">
    <property type="entry name" value="MSP"/>
    <property type="match status" value="2"/>
</dbReference>
<accession>A0A0D2LX14</accession>
<sequence>MSVSLNPREALCFQKPLTTGLKETLIVTNDNAEPVAFKVKTTAPKRYAVRPNFARLEPGGSVAITVILHNPSKEPGDKLPDKFLIQSTIITADRAHLALQDIAWENPDESAGRKIFQQKLRVEHLPAEGEEPEEIDAPAPEIALSPMLENDEKSPDAESIVTRCKKSAGVPREIMRVSLNPGSALFFQRPLTRRITQMLTITNNNVQPIAYKVKTTAPKIYYARPYIGKVKPGESFSLLVTKRESQDEPPAVKQSTDKFLIQCIVIPPEQEHLSVEQIWASPRAKKEENIYGQKLRVTYVSSTRVHFLAHVSESSKAIL</sequence>
<gene>
    <name evidence="7" type="ORF">HYPSUDRAFT_91939</name>
</gene>
<comment type="similarity">
    <text evidence="2">Belongs to the VAMP-associated protein (VAP) (TC 9.B.17) family.</text>
</comment>
<dbReference type="Proteomes" id="UP000054270">
    <property type="component" value="Unassembled WGS sequence"/>
</dbReference>
<dbReference type="PANTHER" id="PTHR10809:SF6">
    <property type="entry name" value="AT11025P-RELATED"/>
    <property type="match status" value="1"/>
</dbReference>
<dbReference type="InterPro" id="IPR008962">
    <property type="entry name" value="PapD-like_sf"/>
</dbReference>
<dbReference type="GO" id="GO:0005886">
    <property type="term" value="C:plasma membrane"/>
    <property type="evidence" value="ECO:0007669"/>
    <property type="project" value="TreeGrafter"/>
</dbReference>
<dbReference type="SUPFAM" id="SSF49354">
    <property type="entry name" value="PapD-like"/>
    <property type="match status" value="2"/>
</dbReference>
<dbReference type="InterPro" id="IPR016763">
    <property type="entry name" value="VAP"/>
</dbReference>
<dbReference type="AlphaFoldDB" id="A0A0D2LX14"/>
<organism evidence="7 8">
    <name type="scientific">Hypholoma sublateritium (strain FD-334 SS-4)</name>
    <dbReference type="NCBI Taxonomy" id="945553"/>
    <lineage>
        <taxon>Eukaryota</taxon>
        <taxon>Fungi</taxon>
        <taxon>Dikarya</taxon>
        <taxon>Basidiomycota</taxon>
        <taxon>Agaricomycotina</taxon>
        <taxon>Agaricomycetes</taxon>
        <taxon>Agaricomycetidae</taxon>
        <taxon>Agaricales</taxon>
        <taxon>Agaricineae</taxon>
        <taxon>Strophariaceae</taxon>
        <taxon>Hypholoma</taxon>
    </lineage>
</organism>
<dbReference type="PANTHER" id="PTHR10809">
    <property type="entry name" value="VESICLE-ASSOCIATED MEMBRANE PROTEIN-ASSOCIATED PROTEIN"/>
    <property type="match status" value="1"/>
</dbReference>
<evidence type="ECO:0000256" key="3">
    <source>
        <dbReference type="ARBA" id="ARBA00022692"/>
    </source>
</evidence>
<proteinExistence type="inferred from homology"/>
<dbReference type="STRING" id="945553.A0A0D2LX14"/>
<feature type="domain" description="MSP" evidence="6">
    <location>
        <begin position="2"/>
        <end position="125"/>
    </location>
</feature>
<dbReference type="EMBL" id="KN817645">
    <property type="protein sequence ID" value="KJA15413.1"/>
    <property type="molecule type" value="Genomic_DNA"/>
</dbReference>
<dbReference type="Pfam" id="PF00635">
    <property type="entry name" value="Motile_Sperm"/>
    <property type="match status" value="2"/>
</dbReference>
<dbReference type="Gene3D" id="2.60.40.10">
    <property type="entry name" value="Immunoglobulins"/>
    <property type="match status" value="2"/>
</dbReference>
<evidence type="ECO:0000259" key="6">
    <source>
        <dbReference type="PROSITE" id="PS50202"/>
    </source>
</evidence>
<dbReference type="GO" id="GO:0090158">
    <property type="term" value="P:endoplasmic reticulum membrane organization"/>
    <property type="evidence" value="ECO:0007669"/>
    <property type="project" value="TreeGrafter"/>
</dbReference>
<reference evidence="8" key="1">
    <citation type="submission" date="2014-04" db="EMBL/GenBank/DDBJ databases">
        <title>Evolutionary Origins and Diversification of the Mycorrhizal Mutualists.</title>
        <authorList>
            <consortium name="DOE Joint Genome Institute"/>
            <consortium name="Mycorrhizal Genomics Consortium"/>
            <person name="Kohler A."/>
            <person name="Kuo A."/>
            <person name="Nagy L.G."/>
            <person name="Floudas D."/>
            <person name="Copeland A."/>
            <person name="Barry K.W."/>
            <person name="Cichocki N."/>
            <person name="Veneault-Fourrey C."/>
            <person name="LaButti K."/>
            <person name="Lindquist E.A."/>
            <person name="Lipzen A."/>
            <person name="Lundell T."/>
            <person name="Morin E."/>
            <person name="Murat C."/>
            <person name="Riley R."/>
            <person name="Ohm R."/>
            <person name="Sun H."/>
            <person name="Tunlid A."/>
            <person name="Henrissat B."/>
            <person name="Grigoriev I.V."/>
            <person name="Hibbett D.S."/>
            <person name="Martin F."/>
        </authorList>
    </citation>
    <scope>NUCLEOTIDE SEQUENCE [LARGE SCALE GENOMIC DNA]</scope>
    <source>
        <strain evidence="8">FD-334 SS-4</strain>
    </source>
</reference>
<dbReference type="GO" id="GO:0033149">
    <property type="term" value="F:FFAT motif binding"/>
    <property type="evidence" value="ECO:0007669"/>
    <property type="project" value="TreeGrafter"/>
</dbReference>
<keyword evidence="5" id="KW-0472">Membrane</keyword>
<evidence type="ECO:0000313" key="8">
    <source>
        <dbReference type="Proteomes" id="UP000054270"/>
    </source>
</evidence>
<feature type="domain" description="MSP" evidence="6">
    <location>
        <begin position="176"/>
        <end position="300"/>
    </location>
</feature>
<comment type="subcellular location">
    <subcellularLocation>
        <location evidence="1">Membrane</location>
        <topology evidence="1">Single-pass type IV membrane protein</topology>
    </subcellularLocation>
</comment>
<dbReference type="OrthoDB" id="264603at2759"/>
<evidence type="ECO:0000256" key="5">
    <source>
        <dbReference type="ARBA" id="ARBA00023136"/>
    </source>
</evidence>
<dbReference type="InterPro" id="IPR000535">
    <property type="entry name" value="MSP_dom"/>
</dbReference>
<evidence type="ECO:0000313" key="7">
    <source>
        <dbReference type="EMBL" id="KJA15413.1"/>
    </source>
</evidence>
<dbReference type="GO" id="GO:0005789">
    <property type="term" value="C:endoplasmic reticulum membrane"/>
    <property type="evidence" value="ECO:0007669"/>
    <property type="project" value="InterPro"/>
</dbReference>
<keyword evidence="4" id="KW-1133">Transmembrane helix</keyword>
<evidence type="ECO:0000256" key="1">
    <source>
        <dbReference type="ARBA" id="ARBA00004211"/>
    </source>
</evidence>